<reference evidence="3" key="1">
    <citation type="submission" date="2007-01" db="EMBL/GenBank/DDBJ databases">
        <title>Identification and Sequence Analysis of two Archaeal Viruses Isolated from a Hypersaline lake in Inner Mongolia, China.</title>
        <authorList>
            <person name="Pagaling E."/>
            <person name="Haigh R."/>
            <person name="Grant W.D."/>
            <person name="Cowan D.A."/>
            <person name="Jones B.E."/>
            <person name="Ma Y."/>
            <person name="Ventosa A."/>
            <person name="Heaphy S."/>
        </authorList>
    </citation>
    <scope>NUCLEOTIDE SEQUENCE</scope>
    <source>
        <strain evidence="3">Mutant 5'-3'</strain>
    </source>
</reference>
<feature type="compositionally biased region" description="Basic and acidic residues" evidence="1">
    <location>
        <begin position="337"/>
        <end position="353"/>
    </location>
</feature>
<feature type="transmembrane region" description="Helical" evidence="2">
    <location>
        <begin position="42"/>
        <end position="60"/>
    </location>
</feature>
<evidence type="ECO:0000313" key="3">
    <source>
        <dbReference type="EMBL" id="CAM32975.1"/>
    </source>
</evidence>
<feature type="compositionally biased region" description="Basic and acidic residues" evidence="1">
    <location>
        <begin position="267"/>
        <end position="281"/>
    </location>
</feature>
<keyword evidence="2" id="KW-0812">Transmembrane</keyword>
<sequence>MLRGTATALTRSADAAGVLVVGALLTLLTWVVTPLWVGGSLVFPPVVLLAPLALAPAFVARGYFVRVLAAGIADGNVAGAPPFVAWNELYRTGLKSALLSAVLLAPLAAGAVLAALATGALATGVVDPGPLADAVRAALGDGGAVAVVGVAGGLGGAAATAYLLAFAYVRPAALAAFAASGRLQDGLRPRRVGRVAGSGAYATAWVVAAATLSAGYALAGPFVPLVIGVAFAFVVRVAAYGLYWRGAAPTLEVAERADAAASVADAHASDPARVDRTDEPVRPPTPEVPPTVQTGRSVPVGGTGARRTDGDGTVSEGASGAVGADGGFDWYSPDGEPGDRDRAVADEALGGRDPDDEFEWSVDVAEPEDKS</sequence>
<name>A2RQC6_9CAUD</name>
<organism evidence="3">
    <name type="scientific">Halorubrum virus BJ1</name>
    <dbReference type="NCBI Taxonomy" id="416419"/>
    <lineage>
        <taxon>Viruses</taxon>
        <taxon>Duplodnaviria</taxon>
        <taxon>Heunggongvirae</taxon>
        <taxon>Uroviricota</taxon>
        <taxon>Caudoviricetes</taxon>
        <taxon>Kirjokansivirales</taxon>
        <taxon>Graaviviridae</taxon>
        <taxon>Beejeyvirus</taxon>
        <taxon>Beejeyvirus bagaejinnorense</taxon>
        <taxon>Beejeyvirus BJ1</taxon>
    </lineage>
</organism>
<feature type="transmembrane region" description="Helical" evidence="2">
    <location>
        <begin position="225"/>
        <end position="243"/>
    </location>
</feature>
<dbReference type="InterPro" id="IPR025098">
    <property type="entry name" value="DUF4013"/>
</dbReference>
<feature type="region of interest" description="Disordered" evidence="1">
    <location>
        <begin position="262"/>
        <end position="371"/>
    </location>
</feature>
<proteinExistence type="predicted"/>
<feature type="transmembrane region" description="Helical" evidence="2">
    <location>
        <begin position="198"/>
        <end position="219"/>
    </location>
</feature>
<dbReference type="EMBL" id="AM491333">
    <property type="protein sequence ID" value="CAM32975.1"/>
    <property type="molecule type" value="Genomic_DNA"/>
</dbReference>
<accession>A2RQC6</accession>
<keyword evidence="2" id="KW-1133">Transmembrane helix</keyword>
<evidence type="ECO:0000256" key="1">
    <source>
        <dbReference type="SAM" id="MobiDB-lite"/>
    </source>
</evidence>
<gene>
    <name evidence="3" type="primary">V7</name>
</gene>
<feature type="transmembrane region" description="Helical" evidence="2">
    <location>
        <begin position="97"/>
        <end position="122"/>
    </location>
</feature>
<evidence type="ECO:0000256" key="2">
    <source>
        <dbReference type="SAM" id="Phobius"/>
    </source>
</evidence>
<dbReference type="Pfam" id="PF13197">
    <property type="entry name" value="DUF4013"/>
    <property type="match status" value="1"/>
</dbReference>
<protein>
    <submittedName>
        <fullName evidence="3">V7 protein</fullName>
    </submittedName>
</protein>
<keyword evidence="2" id="KW-0472">Membrane</keyword>
<feature type="transmembrane region" description="Helical" evidence="2">
    <location>
        <begin position="142"/>
        <end position="169"/>
    </location>
</feature>
<feature type="transmembrane region" description="Helical" evidence="2">
    <location>
        <begin position="12"/>
        <end position="36"/>
    </location>
</feature>